<proteinExistence type="predicted"/>
<sequence length="34" mass="4022">MQAFNDFFSQYDAVFIADHFFPHFIRPIGSIERG</sequence>
<reference evidence="2" key="1">
    <citation type="submission" date="2022-11" db="UniProtKB">
        <authorList>
            <consortium name="WormBaseParasite"/>
        </authorList>
    </citation>
    <scope>IDENTIFICATION</scope>
</reference>
<dbReference type="WBParaSite" id="PEQ_0000845401-mRNA-1">
    <property type="protein sequence ID" value="PEQ_0000845401-mRNA-1"/>
    <property type="gene ID" value="PEQ_0000845401"/>
</dbReference>
<organism evidence="1 2">
    <name type="scientific">Parascaris equorum</name>
    <name type="common">Equine roundworm</name>
    <dbReference type="NCBI Taxonomy" id="6256"/>
    <lineage>
        <taxon>Eukaryota</taxon>
        <taxon>Metazoa</taxon>
        <taxon>Ecdysozoa</taxon>
        <taxon>Nematoda</taxon>
        <taxon>Chromadorea</taxon>
        <taxon>Rhabditida</taxon>
        <taxon>Spirurina</taxon>
        <taxon>Ascaridomorpha</taxon>
        <taxon>Ascaridoidea</taxon>
        <taxon>Ascarididae</taxon>
        <taxon>Parascaris</taxon>
    </lineage>
</organism>
<evidence type="ECO:0000313" key="2">
    <source>
        <dbReference type="WBParaSite" id="PEQ_0000845401-mRNA-1"/>
    </source>
</evidence>
<dbReference type="AlphaFoldDB" id="A0A914RPN1"/>
<protein>
    <submittedName>
        <fullName evidence="2">Uncharacterized protein</fullName>
    </submittedName>
</protein>
<dbReference type="Proteomes" id="UP000887564">
    <property type="component" value="Unplaced"/>
</dbReference>
<evidence type="ECO:0000313" key="1">
    <source>
        <dbReference type="Proteomes" id="UP000887564"/>
    </source>
</evidence>
<keyword evidence="1" id="KW-1185">Reference proteome</keyword>
<name>A0A914RPN1_PAREQ</name>
<accession>A0A914RPN1</accession>